<proteinExistence type="predicted"/>
<sequence>MIFLKTINFDNGVREYALNGDEKNVIRVNVSDVNFMHRLALLENKVNEMLGGAQTDELTGEALFKLDKELKAAVNEAFGADICTPAFGAVNCLSPISDGRTIFESFFEAFLPAIKEDIESFAKARAEKAAAYVSAAEDFE</sequence>
<organism evidence="1">
    <name type="scientific">Siphoviridae sp. ctXBp18</name>
    <dbReference type="NCBI Taxonomy" id="2825541"/>
    <lineage>
        <taxon>Viruses</taxon>
        <taxon>Duplodnaviria</taxon>
        <taxon>Heunggongvirae</taxon>
        <taxon>Uroviricota</taxon>
        <taxon>Caudoviricetes</taxon>
    </lineage>
</organism>
<name>A0A8S5PIF5_9CAUD</name>
<reference evidence="1" key="1">
    <citation type="journal article" date="2021" name="Proc. Natl. Acad. Sci. U.S.A.">
        <title>A Catalog of Tens of Thousands of Viruses from Human Metagenomes Reveals Hidden Associations with Chronic Diseases.</title>
        <authorList>
            <person name="Tisza M.J."/>
            <person name="Buck C.B."/>
        </authorList>
    </citation>
    <scope>NUCLEOTIDE SEQUENCE</scope>
    <source>
        <strain evidence="1">CtXBp18</strain>
    </source>
</reference>
<protein>
    <submittedName>
        <fullName evidence="1">Tail assembly chaperone</fullName>
    </submittedName>
</protein>
<evidence type="ECO:0000313" key="1">
    <source>
        <dbReference type="EMBL" id="DAE06838.1"/>
    </source>
</evidence>
<dbReference type="EMBL" id="BK015442">
    <property type="protein sequence ID" value="DAE06838.1"/>
    <property type="molecule type" value="Genomic_DNA"/>
</dbReference>
<accession>A0A8S5PIF5</accession>